<reference evidence="22" key="1">
    <citation type="submission" date="2017-09" db="EMBL/GenBank/DDBJ databases">
        <title>Complete Genome Sequence of ansamitocin-producing Bacterium Actinosynnema pretiosum X47.</title>
        <authorList>
            <person name="Cao G."/>
            <person name="Zong G."/>
            <person name="Zhong C."/>
            <person name="Fu J."/>
        </authorList>
    </citation>
    <scope>NUCLEOTIDE SEQUENCE [LARGE SCALE GENOMIC DNA]</scope>
    <source>
        <strain evidence="22">X47</strain>
    </source>
</reference>
<comment type="cofactor">
    <cofactor evidence="1">
        <name>Zn(2+)</name>
        <dbReference type="ChEBI" id="CHEBI:29105"/>
    </cofactor>
</comment>
<dbReference type="GO" id="GO:0008270">
    <property type="term" value="F:zinc ion binding"/>
    <property type="evidence" value="ECO:0007669"/>
    <property type="project" value="UniProtKB-KW"/>
</dbReference>
<dbReference type="GO" id="GO:0003989">
    <property type="term" value="F:acetyl-CoA carboxylase activity"/>
    <property type="evidence" value="ECO:0007669"/>
    <property type="project" value="InterPro"/>
</dbReference>
<dbReference type="AlphaFoldDB" id="A0A290ZEG7"/>
<dbReference type="PANTHER" id="PTHR42853:SF3">
    <property type="entry name" value="ACETYL-COENZYME A CARBOXYLASE CARBOXYL TRANSFERASE SUBUNIT ALPHA, CHLOROPLASTIC"/>
    <property type="match status" value="1"/>
</dbReference>
<dbReference type="GO" id="GO:0009317">
    <property type="term" value="C:acetyl-CoA carboxylase complex"/>
    <property type="evidence" value="ECO:0007669"/>
    <property type="project" value="InterPro"/>
</dbReference>
<sequence length="409" mass="40988">MSDPLGWPGHAERLARARARSGAAESVGWVRWGGAVVVEFDFRFLGGSVGAGAGQALVDAFGAAVAEGLPVVSLIATGGSRVHEGVVALRQLQRVARARAEHRAAGLGHVAVLRDPTTGGGWAALGAGADVVLGVAGAQVGFAGSRVRPGNGPEYTAEGQFAAGSVDAVVAPGDVERVVADCLRVLGGRRDGPAEVPRALGRLDLPGTGWEAVRRARSAARPRAGAYLADHFDLLVPVRGDRAGGVDDGVVCGLGLRGDRAVAVAAQLGTATGAAGYRTVERLLRMAGRLGMPVLTLVDTPGAASGPEAERAGVGPAIAGVFAAVAESPVPVTTLVVGEGGSGGALALCAPGRTWLTPDSYFSVLAPELAGLVLRRGDVAGVAEDLRLRPQDVVELGAADGIAGAEPIG</sequence>
<keyword evidence="16" id="KW-0443">Lipid metabolism</keyword>
<dbReference type="KEGG" id="apre:CNX65_32155"/>
<evidence type="ECO:0000259" key="20">
    <source>
        <dbReference type="PROSITE" id="PS50980"/>
    </source>
</evidence>
<evidence type="ECO:0000256" key="13">
    <source>
        <dbReference type="ARBA" id="ARBA00022771"/>
    </source>
</evidence>
<dbReference type="GO" id="GO:0005524">
    <property type="term" value="F:ATP binding"/>
    <property type="evidence" value="ECO:0007669"/>
    <property type="project" value="UniProtKB-KW"/>
</dbReference>
<evidence type="ECO:0000256" key="18">
    <source>
        <dbReference type="ARBA" id="ARBA00025280"/>
    </source>
</evidence>
<dbReference type="InterPro" id="IPR000438">
    <property type="entry name" value="Acetyl_CoA_COase_Trfase_b_su"/>
</dbReference>
<evidence type="ECO:0000256" key="6">
    <source>
        <dbReference type="ARBA" id="ARBA00011664"/>
    </source>
</evidence>
<evidence type="ECO:0000256" key="10">
    <source>
        <dbReference type="ARBA" id="ARBA00022516"/>
    </source>
</evidence>
<dbReference type="InterPro" id="IPR034733">
    <property type="entry name" value="AcCoA_carboxyl_beta"/>
</dbReference>
<dbReference type="InterPro" id="IPR029045">
    <property type="entry name" value="ClpP/crotonase-like_dom_sf"/>
</dbReference>
<keyword evidence="15" id="KW-0067">ATP-binding</keyword>
<keyword evidence="13" id="KW-0863">Zinc-finger</keyword>
<dbReference type="GO" id="GO:0016743">
    <property type="term" value="F:carboxyl- or carbamoyltransferase activity"/>
    <property type="evidence" value="ECO:0007669"/>
    <property type="project" value="InterPro"/>
</dbReference>
<evidence type="ECO:0000256" key="15">
    <source>
        <dbReference type="ARBA" id="ARBA00022840"/>
    </source>
</evidence>
<evidence type="ECO:0000256" key="2">
    <source>
        <dbReference type="ARBA" id="ARBA00004496"/>
    </source>
</evidence>
<keyword evidence="13" id="KW-0862">Zinc</keyword>
<comment type="catalytic activity">
    <reaction evidence="19">
        <text>N(6)-carboxybiotinyl-L-lysyl-[protein] + acetyl-CoA = N(6)-biotinyl-L-lysyl-[protein] + malonyl-CoA</text>
        <dbReference type="Rhea" id="RHEA:54728"/>
        <dbReference type="Rhea" id="RHEA-COMP:10505"/>
        <dbReference type="Rhea" id="RHEA-COMP:10506"/>
        <dbReference type="ChEBI" id="CHEBI:57288"/>
        <dbReference type="ChEBI" id="CHEBI:57384"/>
        <dbReference type="ChEBI" id="CHEBI:83144"/>
        <dbReference type="ChEBI" id="CHEBI:83145"/>
        <dbReference type="EC" id="2.1.3.15"/>
    </reaction>
</comment>
<dbReference type="UniPathway" id="UPA00655">
    <property type="reaction ID" value="UER00711"/>
</dbReference>
<dbReference type="Pfam" id="PF01039">
    <property type="entry name" value="Carboxyl_trans"/>
    <property type="match status" value="1"/>
</dbReference>
<evidence type="ECO:0000256" key="9">
    <source>
        <dbReference type="ARBA" id="ARBA00022490"/>
    </source>
</evidence>
<dbReference type="PROSITE" id="PS50980">
    <property type="entry name" value="COA_CT_NTER"/>
    <property type="match status" value="1"/>
</dbReference>
<evidence type="ECO:0000313" key="23">
    <source>
        <dbReference type="Proteomes" id="UP000218505"/>
    </source>
</evidence>
<dbReference type="PROSITE" id="PS50989">
    <property type="entry name" value="COA_CT_CTER"/>
    <property type="match status" value="1"/>
</dbReference>
<dbReference type="PRINTS" id="PR01070">
    <property type="entry name" value="ACCCTRFRASEB"/>
</dbReference>
<keyword evidence="9" id="KW-0963">Cytoplasm</keyword>
<evidence type="ECO:0000256" key="8">
    <source>
        <dbReference type="ARBA" id="ARBA00018312"/>
    </source>
</evidence>
<evidence type="ECO:0000256" key="17">
    <source>
        <dbReference type="ARBA" id="ARBA00023160"/>
    </source>
</evidence>
<comment type="similarity">
    <text evidence="5">In the N-terminal section; belongs to the AccD/PCCB family.</text>
</comment>
<evidence type="ECO:0000256" key="1">
    <source>
        <dbReference type="ARBA" id="ARBA00001947"/>
    </source>
</evidence>
<keyword evidence="12" id="KW-0547">Nucleotide-binding</keyword>
<dbReference type="GO" id="GO:0006633">
    <property type="term" value="P:fatty acid biosynthetic process"/>
    <property type="evidence" value="ECO:0007669"/>
    <property type="project" value="UniProtKB-KW"/>
</dbReference>
<dbReference type="RefSeq" id="WP_096497090.1">
    <property type="nucleotide sequence ID" value="NZ_CP023445.1"/>
</dbReference>
<evidence type="ECO:0000256" key="14">
    <source>
        <dbReference type="ARBA" id="ARBA00022832"/>
    </source>
</evidence>
<evidence type="ECO:0000256" key="7">
    <source>
        <dbReference type="ARBA" id="ARBA00011883"/>
    </source>
</evidence>
<dbReference type="SMR" id="A0A290ZEG7"/>
<dbReference type="SUPFAM" id="SSF52096">
    <property type="entry name" value="ClpP/crotonase"/>
    <property type="match status" value="2"/>
</dbReference>
<evidence type="ECO:0000256" key="16">
    <source>
        <dbReference type="ARBA" id="ARBA00023098"/>
    </source>
</evidence>
<evidence type="ECO:0000256" key="3">
    <source>
        <dbReference type="ARBA" id="ARBA00004956"/>
    </source>
</evidence>
<dbReference type="InterPro" id="IPR011763">
    <property type="entry name" value="COA_CT_C"/>
</dbReference>
<dbReference type="PANTHER" id="PTHR42853">
    <property type="entry name" value="ACETYL-COENZYME A CARBOXYLASE CARBOXYL TRANSFERASE SUBUNIT ALPHA"/>
    <property type="match status" value="1"/>
</dbReference>
<dbReference type="Pfam" id="PF03255">
    <property type="entry name" value="ACCA"/>
    <property type="match status" value="1"/>
</dbReference>
<evidence type="ECO:0000256" key="4">
    <source>
        <dbReference type="ARBA" id="ARBA00006276"/>
    </source>
</evidence>
<keyword evidence="17" id="KW-0275">Fatty acid biosynthesis</keyword>
<comment type="similarity">
    <text evidence="4">In the C-terminal section; belongs to the AccA family.</text>
</comment>
<dbReference type="Proteomes" id="UP000218505">
    <property type="component" value="Chromosome"/>
</dbReference>
<evidence type="ECO:0000256" key="12">
    <source>
        <dbReference type="ARBA" id="ARBA00022741"/>
    </source>
</evidence>
<feature type="domain" description="CoA carboxyltransferase N-terminal" evidence="20">
    <location>
        <begin position="1"/>
        <end position="208"/>
    </location>
</feature>
<evidence type="ECO:0000256" key="5">
    <source>
        <dbReference type="ARBA" id="ARBA00010284"/>
    </source>
</evidence>
<keyword evidence="14" id="KW-0276">Fatty acid metabolism</keyword>
<comment type="subunit">
    <text evidence="6">Acetyl-CoA carboxylase is a heterotetramer composed of biotin carboxyl carrier protein (AccB), biotin carboxylase (AccC) and two subunits of ACCase subunit beta/alpha.</text>
</comment>
<comment type="pathway">
    <text evidence="3">Lipid metabolism; malonyl-CoA biosynthesis; malonyl-CoA from acetyl-CoA: step 1/1.</text>
</comment>
<dbReference type="InterPro" id="IPR011762">
    <property type="entry name" value="COA_CT_N"/>
</dbReference>
<protein>
    <recommendedName>
        <fullName evidence="8">Acetyl-coenzyme A carboxylase carboxyl transferase subunits beta/alpha</fullName>
        <ecNumber evidence="7">2.1.3.15</ecNumber>
    </recommendedName>
</protein>
<keyword evidence="23" id="KW-1185">Reference proteome</keyword>
<gene>
    <name evidence="22" type="ORF">CNX65_32155</name>
</gene>
<proteinExistence type="inferred from homology"/>
<evidence type="ECO:0000313" key="22">
    <source>
        <dbReference type="EMBL" id="ATE57385.1"/>
    </source>
</evidence>
<accession>A0A290ZEG7</accession>
<comment type="subcellular location">
    <subcellularLocation>
        <location evidence="2">Cytoplasm</location>
    </subcellularLocation>
</comment>
<name>A0A290ZEG7_9PSEU</name>
<evidence type="ECO:0000256" key="11">
    <source>
        <dbReference type="ARBA" id="ARBA00022679"/>
    </source>
</evidence>
<dbReference type="EC" id="2.1.3.15" evidence="7"/>
<evidence type="ECO:0000256" key="19">
    <source>
        <dbReference type="ARBA" id="ARBA00049152"/>
    </source>
</evidence>
<keyword evidence="10" id="KW-0444">Lipid biosynthesis</keyword>
<keyword evidence="13" id="KW-0479">Metal-binding</keyword>
<keyword evidence="11" id="KW-0808">Transferase</keyword>
<organism evidence="22 23">
    <name type="scientific">Actinosynnema pretiosum</name>
    <dbReference type="NCBI Taxonomy" id="42197"/>
    <lineage>
        <taxon>Bacteria</taxon>
        <taxon>Bacillati</taxon>
        <taxon>Actinomycetota</taxon>
        <taxon>Actinomycetes</taxon>
        <taxon>Pseudonocardiales</taxon>
        <taxon>Pseudonocardiaceae</taxon>
        <taxon>Actinosynnema</taxon>
    </lineage>
</organism>
<dbReference type="GO" id="GO:2001295">
    <property type="term" value="P:malonyl-CoA biosynthetic process"/>
    <property type="evidence" value="ECO:0007669"/>
    <property type="project" value="UniProtKB-UniPathway"/>
</dbReference>
<feature type="domain" description="CoA carboxyltransferase C-terminal" evidence="21">
    <location>
        <begin position="193"/>
        <end position="409"/>
    </location>
</feature>
<dbReference type="Gene3D" id="3.90.226.10">
    <property type="entry name" value="2-enoyl-CoA Hydratase, Chain A, domain 1"/>
    <property type="match status" value="2"/>
</dbReference>
<comment type="function">
    <text evidence="18">Component of the acetyl coenzyme A carboxylase (ACC) complex. Biotin carboxylase (BC) catalyzes the carboxylation of biotin on its carrier protein (BCCP) and then the CO(2) group is transferred by the transcarboxylase to acetyl-CoA to form malonyl-CoA.</text>
</comment>
<dbReference type="EMBL" id="CP023445">
    <property type="protein sequence ID" value="ATE57385.1"/>
    <property type="molecule type" value="Genomic_DNA"/>
</dbReference>
<evidence type="ECO:0000259" key="21">
    <source>
        <dbReference type="PROSITE" id="PS50989"/>
    </source>
</evidence>
<dbReference type="InterPro" id="IPR001095">
    <property type="entry name" value="Acetyl_CoA_COase_a_su"/>
</dbReference>